<dbReference type="Pfam" id="PF01545">
    <property type="entry name" value="Cation_efflux"/>
    <property type="match status" value="1"/>
</dbReference>
<dbReference type="SUPFAM" id="SSF161111">
    <property type="entry name" value="Cation efflux protein transmembrane domain-like"/>
    <property type="match status" value="1"/>
</dbReference>
<evidence type="ECO:0000256" key="2">
    <source>
        <dbReference type="ARBA" id="ARBA00010212"/>
    </source>
</evidence>
<evidence type="ECO:0000313" key="11">
    <source>
        <dbReference type="EMBL" id="MCS2608627.1"/>
    </source>
</evidence>
<keyword evidence="6" id="KW-0864">Zinc transport</keyword>
<dbReference type="RefSeq" id="WP_259035136.1">
    <property type="nucleotide sequence ID" value="NZ_JAJISC010000002.1"/>
</dbReference>
<comment type="subcellular location">
    <subcellularLocation>
        <location evidence="1">Membrane</location>
        <topology evidence="1">Multi-pass membrane protein</topology>
    </subcellularLocation>
</comment>
<evidence type="ECO:0000256" key="1">
    <source>
        <dbReference type="ARBA" id="ARBA00004141"/>
    </source>
</evidence>
<keyword evidence="4" id="KW-0408">Iron</keyword>
<dbReference type="EMBL" id="JAJISC010000002">
    <property type="protein sequence ID" value="MCS2608627.1"/>
    <property type="molecule type" value="Genomic_DNA"/>
</dbReference>
<name>A0ABT2EAM1_9GAMM</name>
<evidence type="ECO:0000256" key="9">
    <source>
        <dbReference type="SAM" id="Phobius"/>
    </source>
</evidence>
<evidence type="ECO:0000313" key="12">
    <source>
        <dbReference type="Proteomes" id="UP001165542"/>
    </source>
</evidence>
<organism evidence="11 12">
    <name type="scientific">Halomonas dongshanensis</name>
    <dbReference type="NCBI Taxonomy" id="2890835"/>
    <lineage>
        <taxon>Bacteria</taxon>
        <taxon>Pseudomonadati</taxon>
        <taxon>Pseudomonadota</taxon>
        <taxon>Gammaproteobacteria</taxon>
        <taxon>Oceanospirillales</taxon>
        <taxon>Halomonadaceae</taxon>
        <taxon>Halomonas</taxon>
    </lineage>
</organism>
<proteinExistence type="inferred from homology"/>
<evidence type="ECO:0000256" key="4">
    <source>
        <dbReference type="ARBA" id="ARBA00022496"/>
    </source>
</evidence>
<evidence type="ECO:0000256" key="5">
    <source>
        <dbReference type="ARBA" id="ARBA00022692"/>
    </source>
</evidence>
<feature type="domain" description="Cation efflux protein transmembrane" evidence="10">
    <location>
        <begin position="8"/>
        <end position="209"/>
    </location>
</feature>
<evidence type="ECO:0000256" key="7">
    <source>
        <dbReference type="ARBA" id="ARBA00022989"/>
    </source>
</evidence>
<dbReference type="InterPro" id="IPR050291">
    <property type="entry name" value="CDF_Transporter"/>
</dbReference>
<dbReference type="InterPro" id="IPR058533">
    <property type="entry name" value="Cation_efflux_TM"/>
</dbReference>
<keyword evidence="5 9" id="KW-0812">Transmembrane</keyword>
<keyword evidence="4" id="KW-0410">Iron transport</keyword>
<dbReference type="InterPro" id="IPR002524">
    <property type="entry name" value="Cation_efflux"/>
</dbReference>
<dbReference type="PANTHER" id="PTHR43840">
    <property type="entry name" value="MITOCHONDRIAL METAL TRANSPORTER 1-RELATED"/>
    <property type="match status" value="1"/>
</dbReference>
<reference evidence="11" key="1">
    <citation type="submission" date="2021-11" db="EMBL/GenBank/DDBJ databases">
        <title>Halomonas sp., isolated from a coastal aquaculture zone in Dongshan Bay.</title>
        <authorList>
            <person name="Lin W."/>
        </authorList>
    </citation>
    <scope>NUCLEOTIDE SEQUENCE</scope>
    <source>
        <strain evidence="11">Yzlin-01</strain>
    </source>
</reference>
<feature type="transmembrane region" description="Helical" evidence="9">
    <location>
        <begin position="34"/>
        <end position="52"/>
    </location>
</feature>
<evidence type="ECO:0000259" key="10">
    <source>
        <dbReference type="Pfam" id="PF01545"/>
    </source>
</evidence>
<dbReference type="Proteomes" id="UP001165542">
    <property type="component" value="Unassembled WGS sequence"/>
</dbReference>
<sequence length="309" mass="33494">MKTESGALVVSALMALVIGAAGITATLLSNSQAILLDGLFNLIYFAIALVTIKVSRLASRPDSDAYPFGYTYFESLVNLCKGLLILGVSIFALVDAVAALLSGGRDIDAGLAIVYALFATATCSFTAWTMHKSLGHVRSPLIEADKLNWVVNSIISAAVLAAFCLVLLLKWLDWQTFVPFIDPILVIAVVLLCLGVPVRMATQALQELLNKTPPASIAAPVRDAIAHALADTPTEEIRVRMVRPGRMLYVMVHVVLPEQSEGQEVTQLDQLRERIDQEIRTHHSPMVCDVVFTADRRWAAPSCGQLVTK</sequence>
<evidence type="ECO:0000256" key="3">
    <source>
        <dbReference type="ARBA" id="ARBA00022448"/>
    </source>
</evidence>
<dbReference type="NCBIfam" id="TIGR01297">
    <property type="entry name" value="CDF"/>
    <property type="match status" value="1"/>
</dbReference>
<feature type="transmembrane region" description="Helical" evidence="9">
    <location>
        <begin position="7"/>
        <end position="28"/>
    </location>
</feature>
<keyword evidence="6" id="KW-0406">Ion transport</keyword>
<dbReference type="PANTHER" id="PTHR43840:SF15">
    <property type="entry name" value="MITOCHONDRIAL METAL TRANSPORTER 1-RELATED"/>
    <property type="match status" value="1"/>
</dbReference>
<keyword evidence="12" id="KW-1185">Reference proteome</keyword>
<accession>A0ABT2EAM1</accession>
<dbReference type="Gene3D" id="1.20.1510.10">
    <property type="entry name" value="Cation efflux protein transmembrane domain"/>
    <property type="match status" value="1"/>
</dbReference>
<protein>
    <submittedName>
        <fullName evidence="11">Cation diffusion facilitator family transporter</fullName>
    </submittedName>
</protein>
<feature type="transmembrane region" description="Helical" evidence="9">
    <location>
        <begin position="149"/>
        <end position="171"/>
    </location>
</feature>
<keyword evidence="3" id="KW-0813">Transport</keyword>
<keyword evidence="8 9" id="KW-0472">Membrane</keyword>
<keyword evidence="7 9" id="KW-1133">Transmembrane helix</keyword>
<dbReference type="InterPro" id="IPR027469">
    <property type="entry name" value="Cation_efflux_TMD_sf"/>
</dbReference>
<feature type="transmembrane region" description="Helical" evidence="9">
    <location>
        <begin position="83"/>
        <end position="103"/>
    </location>
</feature>
<feature type="transmembrane region" description="Helical" evidence="9">
    <location>
        <begin position="109"/>
        <end position="128"/>
    </location>
</feature>
<keyword evidence="6" id="KW-0862">Zinc</keyword>
<feature type="transmembrane region" description="Helical" evidence="9">
    <location>
        <begin position="177"/>
        <end position="198"/>
    </location>
</feature>
<comment type="caution">
    <text evidence="11">The sequence shown here is derived from an EMBL/GenBank/DDBJ whole genome shotgun (WGS) entry which is preliminary data.</text>
</comment>
<evidence type="ECO:0000256" key="8">
    <source>
        <dbReference type="ARBA" id="ARBA00023136"/>
    </source>
</evidence>
<gene>
    <name evidence="11" type="ORF">LLY24_04735</name>
</gene>
<evidence type="ECO:0000256" key="6">
    <source>
        <dbReference type="ARBA" id="ARBA00022906"/>
    </source>
</evidence>
<comment type="similarity">
    <text evidence="2">Belongs to the cation diffusion facilitator (CDF) transporter (TC 2.A.4) family. FieF subfamily.</text>
</comment>